<evidence type="ECO:0000313" key="3">
    <source>
        <dbReference type="Proteomes" id="UP001228049"/>
    </source>
</evidence>
<dbReference type="GO" id="GO:0005886">
    <property type="term" value="C:plasma membrane"/>
    <property type="evidence" value="ECO:0007669"/>
    <property type="project" value="InterPro"/>
</dbReference>
<keyword evidence="2" id="KW-0472">Membrane</keyword>
<dbReference type="PANTHER" id="PTHR46842">
    <property type="entry name" value="TRANSMEMBRANE PROTEIN 266"/>
    <property type="match status" value="1"/>
</dbReference>
<dbReference type="PANTHER" id="PTHR46842:SF1">
    <property type="entry name" value="TRANSMEMBRANE PROTEIN 266"/>
    <property type="match status" value="1"/>
</dbReference>
<feature type="region of interest" description="Disordered" evidence="1">
    <location>
        <begin position="64"/>
        <end position="84"/>
    </location>
</feature>
<evidence type="ECO:0000256" key="1">
    <source>
        <dbReference type="SAM" id="MobiDB-lite"/>
    </source>
</evidence>
<sequence>MSPHWLHWADCQAVAPPKSRVSELEVISQQVEEDNQAPVQLVSFAYRDLPLAGLDISLAGSQLISNPDEEDNRDGGKKTHINATAEGRIWQPSKIIITVGTLK</sequence>
<protein>
    <submittedName>
        <fullName evidence="2">Transmembrane protein 266</fullName>
    </submittedName>
</protein>
<comment type="caution">
    <text evidence="2">The sequence shown here is derived from an EMBL/GenBank/DDBJ whole genome shotgun (WGS) entry which is preliminary data.</text>
</comment>
<reference evidence="2" key="1">
    <citation type="submission" date="2023-04" db="EMBL/GenBank/DDBJ databases">
        <title>Chromosome-level genome of Chaenocephalus aceratus.</title>
        <authorList>
            <person name="Park H."/>
        </authorList>
    </citation>
    <scope>NUCLEOTIDE SEQUENCE</scope>
    <source>
        <strain evidence="2">DE</strain>
        <tissue evidence="2">Muscle</tissue>
    </source>
</reference>
<evidence type="ECO:0000313" key="2">
    <source>
        <dbReference type="EMBL" id="KAK1887420.1"/>
    </source>
</evidence>
<keyword evidence="2" id="KW-0812">Transmembrane</keyword>
<dbReference type="GO" id="GO:0030425">
    <property type="term" value="C:dendrite"/>
    <property type="evidence" value="ECO:0007669"/>
    <property type="project" value="TreeGrafter"/>
</dbReference>
<dbReference type="InterPro" id="IPR042857">
    <property type="entry name" value="TMEM266"/>
</dbReference>
<dbReference type="EMBL" id="JASDAP010000018">
    <property type="protein sequence ID" value="KAK1887420.1"/>
    <property type="molecule type" value="Genomic_DNA"/>
</dbReference>
<dbReference type="Proteomes" id="UP001228049">
    <property type="component" value="Unassembled WGS sequence"/>
</dbReference>
<dbReference type="GO" id="GO:0022832">
    <property type="term" value="F:voltage-gated channel activity"/>
    <property type="evidence" value="ECO:0007669"/>
    <property type="project" value="InterPro"/>
</dbReference>
<name>A0AAD9F6F9_DISEL</name>
<organism evidence="2 3">
    <name type="scientific">Dissostichus eleginoides</name>
    <name type="common">Patagonian toothfish</name>
    <name type="synonym">Dissostichus amissus</name>
    <dbReference type="NCBI Taxonomy" id="100907"/>
    <lineage>
        <taxon>Eukaryota</taxon>
        <taxon>Metazoa</taxon>
        <taxon>Chordata</taxon>
        <taxon>Craniata</taxon>
        <taxon>Vertebrata</taxon>
        <taxon>Euteleostomi</taxon>
        <taxon>Actinopterygii</taxon>
        <taxon>Neopterygii</taxon>
        <taxon>Teleostei</taxon>
        <taxon>Neoteleostei</taxon>
        <taxon>Acanthomorphata</taxon>
        <taxon>Eupercaria</taxon>
        <taxon>Perciformes</taxon>
        <taxon>Notothenioidei</taxon>
        <taxon>Nototheniidae</taxon>
        <taxon>Dissostichus</taxon>
    </lineage>
</organism>
<dbReference type="AlphaFoldDB" id="A0AAD9F6F9"/>
<accession>A0AAD9F6F9</accession>
<keyword evidence="3" id="KW-1185">Reference proteome</keyword>
<gene>
    <name evidence="2" type="ORF">KUDE01_028209</name>
</gene>
<proteinExistence type="predicted"/>